<feature type="domain" description="Tail specific protease" evidence="1">
    <location>
        <begin position="197"/>
        <end position="424"/>
    </location>
</feature>
<dbReference type="CDD" id="cd07561">
    <property type="entry name" value="Peptidase_S41_CPP_like"/>
    <property type="match status" value="1"/>
</dbReference>
<dbReference type="OrthoDB" id="7168509at2"/>
<sequence>MKKIIIVFAAVLAFSCSKDDDLSLPNTVDPDGSANVEVQDFMWKAMNFWYFWQANVDDLADDRFENTEEGRTAYTAFLDSEDDPASFFENKLQYIEDRFSFFNEDYRELTNSLAGISKSNGLEFGLVQFQDSDEIFGFVRYIVPNSNATSANIQRGDLFTGVDGQTLTIDNYIGLLFGDNDTYTLNMADFENGNIVPNEEEVTLTKEEGLAENPVFLSKSFTIAGENIGYIMYNQFTNEYDDDLYAAVQDLKSAGITNLVMDLRYNPGGSVNTTRLLASMIYGTNTSDIFLRKRYNDKLQEQFNDSQLEVYFADKINGETINSLGFNKLYVITSASSASASELLINSLEPYIDVIQIGDVTRGKNEFSTTLVDDRENSYLYTPSRVNNINPDNQWAIQPLIGRNENADGFYDFTSGLQPDYELKEDYSNLGIIGEENEPLLAKAIEVITGTTGKRDFTVKYPINIISSSKENSLMSDKMVDDTVYDLEF</sequence>
<dbReference type="SUPFAM" id="SSF52096">
    <property type="entry name" value="ClpP/crotonase"/>
    <property type="match status" value="1"/>
</dbReference>
<reference evidence="2 3" key="1">
    <citation type="submission" date="2016-10" db="EMBL/GenBank/DDBJ databases">
        <authorList>
            <person name="de Groot N.N."/>
        </authorList>
    </citation>
    <scope>NUCLEOTIDE SEQUENCE [LARGE SCALE GENOMIC DNA]</scope>
    <source>
        <strain evidence="2 3">MAR_2009_71</strain>
    </source>
</reference>
<dbReference type="AlphaFoldDB" id="A0A1H4TBT5"/>
<proteinExistence type="predicted"/>
<dbReference type="GO" id="GO:0008236">
    <property type="term" value="F:serine-type peptidase activity"/>
    <property type="evidence" value="ECO:0007669"/>
    <property type="project" value="InterPro"/>
</dbReference>
<dbReference type="InterPro" id="IPR005151">
    <property type="entry name" value="Tail-specific_protease"/>
</dbReference>
<dbReference type="RefSeq" id="WP_074674208.1">
    <property type="nucleotide sequence ID" value="NZ_FNTB01000001.1"/>
</dbReference>
<organism evidence="2 3">
    <name type="scientific">Maribacter dokdonensis</name>
    <dbReference type="NCBI Taxonomy" id="320912"/>
    <lineage>
        <taxon>Bacteria</taxon>
        <taxon>Pseudomonadati</taxon>
        <taxon>Bacteroidota</taxon>
        <taxon>Flavobacteriia</taxon>
        <taxon>Flavobacteriales</taxon>
        <taxon>Flavobacteriaceae</taxon>
        <taxon>Maribacter</taxon>
    </lineage>
</organism>
<dbReference type="GO" id="GO:0007165">
    <property type="term" value="P:signal transduction"/>
    <property type="evidence" value="ECO:0007669"/>
    <property type="project" value="TreeGrafter"/>
</dbReference>
<dbReference type="GO" id="GO:0006508">
    <property type="term" value="P:proteolysis"/>
    <property type="evidence" value="ECO:0007669"/>
    <property type="project" value="UniProtKB-KW"/>
</dbReference>
<dbReference type="Gene3D" id="2.30.42.10">
    <property type="match status" value="1"/>
</dbReference>
<dbReference type="SUPFAM" id="SSF50156">
    <property type="entry name" value="PDZ domain-like"/>
    <property type="match status" value="1"/>
</dbReference>
<protein>
    <submittedName>
        <fullName evidence="2">C-terminal processing protease CtpA/Prc, contains a PDZ domain</fullName>
    </submittedName>
</protein>
<name>A0A1H4TBT5_9FLAO</name>
<evidence type="ECO:0000313" key="3">
    <source>
        <dbReference type="Proteomes" id="UP000183038"/>
    </source>
</evidence>
<evidence type="ECO:0000313" key="2">
    <source>
        <dbReference type="EMBL" id="SEC53983.1"/>
    </source>
</evidence>
<dbReference type="Gene3D" id="3.90.226.10">
    <property type="entry name" value="2-enoyl-CoA Hydratase, Chain A, domain 1"/>
    <property type="match status" value="1"/>
</dbReference>
<dbReference type="Proteomes" id="UP000183038">
    <property type="component" value="Unassembled WGS sequence"/>
</dbReference>
<dbReference type="PANTHER" id="PTHR32060">
    <property type="entry name" value="TAIL-SPECIFIC PROTEASE"/>
    <property type="match status" value="1"/>
</dbReference>
<dbReference type="Pfam" id="PF18294">
    <property type="entry name" value="Pept_S41_N"/>
    <property type="match status" value="1"/>
</dbReference>
<dbReference type="PANTHER" id="PTHR32060:SF30">
    <property type="entry name" value="CARBOXY-TERMINAL PROCESSING PROTEASE CTPA"/>
    <property type="match status" value="1"/>
</dbReference>
<dbReference type="GO" id="GO:0004175">
    <property type="term" value="F:endopeptidase activity"/>
    <property type="evidence" value="ECO:0007669"/>
    <property type="project" value="TreeGrafter"/>
</dbReference>
<dbReference type="EMBL" id="FNTB01000001">
    <property type="protein sequence ID" value="SEC53983.1"/>
    <property type="molecule type" value="Genomic_DNA"/>
</dbReference>
<dbReference type="InterPro" id="IPR041613">
    <property type="entry name" value="Pept_S41_N"/>
</dbReference>
<dbReference type="InterPro" id="IPR036034">
    <property type="entry name" value="PDZ_sf"/>
</dbReference>
<dbReference type="PROSITE" id="PS51257">
    <property type="entry name" value="PROKAR_LIPOPROTEIN"/>
    <property type="match status" value="1"/>
</dbReference>
<dbReference type="InterPro" id="IPR029045">
    <property type="entry name" value="ClpP/crotonase-like_dom_sf"/>
</dbReference>
<accession>A0A1H4TBT5</accession>
<keyword evidence="2" id="KW-0645">Protease</keyword>
<dbReference type="Pfam" id="PF03572">
    <property type="entry name" value="Peptidase_S41"/>
    <property type="match status" value="1"/>
</dbReference>
<dbReference type="SMART" id="SM00245">
    <property type="entry name" value="TSPc"/>
    <property type="match status" value="1"/>
</dbReference>
<gene>
    <name evidence="2" type="ORF">SAMN05192540_3426</name>
</gene>
<evidence type="ECO:0000259" key="1">
    <source>
        <dbReference type="SMART" id="SM00245"/>
    </source>
</evidence>
<keyword evidence="2" id="KW-0378">Hydrolase</keyword>
<dbReference type="Gene3D" id="3.30.750.170">
    <property type="match status" value="1"/>
</dbReference>
<dbReference type="GO" id="GO:0030288">
    <property type="term" value="C:outer membrane-bounded periplasmic space"/>
    <property type="evidence" value="ECO:0007669"/>
    <property type="project" value="TreeGrafter"/>
</dbReference>